<feature type="non-terminal residue" evidence="8">
    <location>
        <position position="203"/>
    </location>
</feature>
<evidence type="ECO:0000256" key="5">
    <source>
        <dbReference type="ARBA" id="ARBA00023049"/>
    </source>
</evidence>
<dbReference type="InterPro" id="IPR045090">
    <property type="entry name" value="Pept_M3A_M3B"/>
</dbReference>
<reference evidence="8 9" key="1">
    <citation type="journal article" date="2021" name="Nat. Plants">
        <title>The Taxus genome provides insights into paclitaxel biosynthesis.</title>
        <authorList>
            <person name="Xiong X."/>
            <person name="Gou J."/>
            <person name="Liao Q."/>
            <person name="Li Y."/>
            <person name="Zhou Q."/>
            <person name="Bi G."/>
            <person name="Li C."/>
            <person name="Du R."/>
            <person name="Wang X."/>
            <person name="Sun T."/>
            <person name="Guo L."/>
            <person name="Liang H."/>
            <person name="Lu P."/>
            <person name="Wu Y."/>
            <person name="Zhang Z."/>
            <person name="Ro D.K."/>
            <person name="Shang Y."/>
            <person name="Huang S."/>
            <person name="Yan J."/>
        </authorList>
    </citation>
    <scope>NUCLEOTIDE SEQUENCE [LARGE SCALE GENOMIC DNA]</scope>
    <source>
        <strain evidence="8">Ta-2019</strain>
    </source>
</reference>
<accession>A0AA38FGW5</accession>
<comment type="cofactor">
    <cofactor evidence="6">
        <name>Zn(2+)</name>
        <dbReference type="ChEBI" id="CHEBI:29105"/>
    </cofactor>
    <text evidence="6">Binds 1 zinc ion.</text>
</comment>
<dbReference type="OMA" id="HICSHAS"/>
<keyword evidence="5 6" id="KW-0482">Metalloprotease</keyword>
<feature type="domain" description="Peptidase M3A/M3B catalytic" evidence="7">
    <location>
        <begin position="1"/>
        <end position="202"/>
    </location>
</feature>
<proteinExistence type="inferred from homology"/>
<dbReference type="PANTHER" id="PTHR11804:SF82">
    <property type="entry name" value="THIMET OLIGOPEPTIDASE-RELATED"/>
    <property type="match status" value="1"/>
</dbReference>
<organism evidence="8 9">
    <name type="scientific">Taxus chinensis</name>
    <name type="common">Chinese yew</name>
    <name type="synonym">Taxus wallichiana var. chinensis</name>
    <dbReference type="NCBI Taxonomy" id="29808"/>
    <lineage>
        <taxon>Eukaryota</taxon>
        <taxon>Viridiplantae</taxon>
        <taxon>Streptophyta</taxon>
        <taxon>Embryophyta</taxon>
        <taxon>Tracheophyta</taxon>
        <taxon>Spermatophyta</taxon>
        <taxon>Pinopsida</taxon>
        <taxon>Pinidae</taxon>
        <taxon>Conifers II</taxon>
        <taxon>Cupressales</taxon>
        <taxon>Taxaceae</taxon>
        <taxon>Taxus</taxon>
    </lineage>
</organism>
<feature type="non-terminal residue" evidence="8">
    <location>
        <position position="1"/>
    </location>
</feature>
<name>A0AA38FGW5_TAXCH</name>
<dbReference type="Gene3D" id="1.10.1370.40">
    <property type="match status" value="1"/>
</dbReference>
<evidence type="ECO:0000256" key="4">
    <source>
        <dbReference type="ARBA" id="ARBA00022833"/>
    </source>
</evidence>
<dbReference type="GO" id="GO:0004222">
    <property type="term" value="F:metalloendopeptidase activity"/>
    <property type="evidence" value="ECO:0007669"/>
    <property type="project" value="InterPro"/>
</dbReference>
<evidence type="ECO:0000313" key="9">
    <source>
        <dbReference type="Proteomes" id="UP000824469"/>
    </source>
</evidence>
<dbReference type="EMBL" id="JAHRHJ020000009">
    <property type="protein sequence ID" value="KAH9301452.1"/>
    <property type="molecule type" value="Genomic_DNA"/>
</dbReference>
<dbReference type="GO" id="GO:0006518">
    <property type="term" value="P:peptide metabolic process"/>
    <property type="evidence" value="ECO:0007669"/>
    <property type="project" value="TreeGrafter"/>
</dbReference>
<dbReference type="AlphaFoldDB" id="A0AA38FGW5"/>
<dbReference type="InterPro" id="IPR001567">
    <property type="entry name" value="Pept_M3A_M3B_dom"/>
</dbReference>
<protein>
    <recommendedName>
        <fullName evidence="7">Peptidase M3A/M3B catalytic domain-containing protein</fullName>
    </recommendedName>
</protein>
<dbReference type="GO" id="GO:0046872">
    <property type="term" value="F:metal ion binding"/>
    <property type="evidence" value="ECO:0007669"/>
    <property type="project" value="UniProtKB-UniRule"/>
</dbReference>
<keyword evidence="9" id="KW-1185">Reference proteome</keyword>
<dbReference type="Pfam" id="PF01432">
    <property type="entry name" value="Peptidase_M3"/>
    <property type="match status" value="1"/>
</dbReference>
<comment type="caution">
    <text evidence="8">The sequence shown here is derived from an EMBL/GenBank/DDBJ whole genome shotgun (WGS) entry which is preliminary data.</text>
</comment>
<evidence type="ECO:0000256" key="6">
    <source>
        <dbReference type="RuleBase" id="RU003435"/>
    </source>
</evidence>
<gene>
    <name evidence="8" type="ORF">KI387_013035</name>
</gene>
<keyword evidence="1 6" id="KW-0645">Protease</keyword>
<evidence type="ECO:0000259" key="7">
    <source>
        <dbReference type="Pfam" id="PF01432"/>
    </source>
</evidence>
<evidence type="ECO:0000313" key="8">
    <source>
        <dbReference type="EMBL" id="KAH9301452.1"/>
    </source>
</evidence>
<evidence type="ECO:0000256" key="3">
    <source>
        <dbReference type="ARBA" id="ARBA00022801"/>
    </source>
</evidence>
<dbReference type="PANTHER" id="PTHR11804">
    <property type="entry name" value="PROTEASE M3 THIMET OLIGOPEPTIDASE-RELATED"/>
    <property type="match status" value="1"/>
</dbReference>
<keyword evidence="4 6" id="KW-0862">Zinc</keyword>
<dbReference type="GO" id="GO:0006508">
    <property type="term" value="P:proteolysis"/>
    <property type="evidence" value="ECO:0007669"/>
    <property type="project" value="UniProtKB-KW"/>
</dbReference>
<sequence>LPVAAIIANFSKSEPDKPSFLRFSEVVTYFHEFGHVVHHICSHASFAKFSGLRVENDFVEIPSQMLENLCYESVPLRLISSFYKDIHRPVPDEILIALKQKQKSFCGLKTKEKILMCLFDQIIHTSDKVDTKALFKDLYPKVMLGIPFLDGISPAALFLHLVTGNEATCYRYIWSEVFAADLFVSKFEDDVLNGSAGMQYRNK</sequence>
<dbReference type="Proteomes" id="UP000824469">
    <property type="component" value="Unassembled WGS sequence"/>
</dbReference>
<dbReference type="SUPFAM" id="SSF55486">
    <property type="entry name" value="Metalloproteases ('zincins'), catalytic domain"/>
    <property type="match status" value="1"/>
</dbReference>
<evidence type="ECO:0000256" key="1">
    <source>
        <dbReference type="ARBA" id="ARBA00022670"/>
    </source>
</evidence>
<keyword evidence="2 6" id="KW-0479">Metal-binding</keyword>
<comment type="similarity">
    <text evidence="6">Belongs to the peptidase M3 family.</text>
</comment>
<evidence type="ECO:0000256" key="2">
    <source>
        <dbReference type="ARBA" id="ARBA00022723"/>
    </source>
</evidence>
<keyword evidence="3 6" id="KW-0378">Hydrolase</keyword>